<dbReference type="RefSeq" id="XP_031939663.1">
    <property type="nucleotide sequence ID" value="XM_032087586.1"/>
</dbReference>
<dbReference type="OrthoDB" id="4496570at2759"/>
<accession>A0A5N7D7Q5</accession>
<organism evidence="1 2">
    <name type="scientific">Aspergillus pseudonomiae</name>
    <dbReference type="NCBI Taxonomy" id="1506151"/>
    <lineage>
        <taxon>Eukaryota</taxon>
        <taxon>Fungi</taxon>
        <taxon>Dikarya</taxon>
        <taxon>Ascomycota</taxon>
        <taxon>Pezizomycotina</taxon>
        <taxon>Eurotiomycetes</taxon>
        <taxon>Eurotiomycetidae</taxon>
        <taxon>Eurotiales</taxon>
        <taxon>Aspergillaceae</taxon>
        <taxon>Aspergillus</taxon>
        <taxon>Aspergillus subgen. Circumdati</taxon>
    </lineage>
</organism>
<reference evidence="1 2" key="1">
    <citation type="submission" date="2019-04" db="EMBL/GenBank/DDBJ databases">
        <authorList>
            <consortium name="DOE Joint Genome Institute"/>
            <person name="Mondo S."/>
            <person name="Kjaerbolling I."/>
            <person name="Vesth T."/>
            <person name="Frisvad J.C."/>
            <person name="Nybo J.L."/>
            <person name="Theobald S."/>
            <person name="Kildgaard S."/>
            <person name="Isbrandt T."/>
            <person name="Kuo A."/>
            <person name="Sato A."/>
            <person name="Lyhne E.K."/>
            <person name="Kogle M.E."/>
            <person name="Wiebenga A."/>
            <person name="Kun R.S."/>
            <person name="Lubbers R.J."/>
            <person name="Makela M.R."/>
            <person name="Barry K."/>
            <person name="Chovatia M."/>
            <person name="Clum A."/>
            <person name="Daum C."/>
            <person name="Haridas S."/>
            <person name="He G."/>
            <person name="LaButti K."/>
            <person name="Lipzen A."/>
            <person name="Riley R."/>
            <person name="Salamov A."/>
            <person name="Simmons B.A."/>
            <person name="Magnuson J.K."/>
            <person name="Henrissat B."/>
            <person name="Mortensen U.H."/>
            <person name="Larsen T.O."/>
            <person name="Devries R.P."/>
            <person name="Grigoriev I.V."/>
            <person name="Machida M."/>
            <person name="Baker S.E."/>
            <person name="Andersen M.R."/>
            <person name="Cantor M.N."/>
            <person name="Hua S.X."/>
        </authorList>
    </citation>
    <scope>NUCLEOTIDE SEQUENCE [LARGE SCALE GENOMIC DNA]</scope>
    <source>
        <strain evidence="1 2">CBS 119388</strain>
    </source>
</reference>
<evidence type="ECO:0000313" key="1">
    <source>
        <dbReference type="EMBL" id="KAE8402344.1"/>
    </source>
</evidence>
<sequence length="100" mass="10975">MVCLALAPSQLAHELTIPPFEQKFKTPTQQTPDISCSLDKITKLSHHIVTLTGQSLSSIRDRQDGSGLPASGVIDDMICLQHMLSAELSRLYAALDRDEK</sequence>
<dbReference type="EMBL" id="ML736789">
    <property type="protein sequence ID" value="KAE8402344.1"/>
    <property type="molecule type" value="Genomic_DNA"/>
</dbReference>
<gene>
    <name evidence="1" type="ORF">BDV37DRAFT_284825</name>
</gene>
<keyword evidence="2" id="KW-1185">Reference proteome</keyword>
<name>A0A5N7D7Q5_9EURO</name>
<evidence type="ECO:0000313" key="2">
    <source>
        <dbReference type="Proteomes" id="UP000325579"/>
    </source>
</evidence>
<accession>A0A5N6I1H8</accession>
<dbReference type="GeneID" id="43672277"/>
<dbReference type="AlphaFoldDB" id="A0A5N7D7Q5"/>
<dbReference type="Proteomes" id="UP000325579">
    <property type="component" value="Unassembled WGS sequence"/>
</dbReference>
<protein>
    <submittedName>
        <fullName evidence="1">Uncharacterized protein</fullName>
    </submittedName>
</protein>
<proteinExistence type="predicted"/>